<accession>A0A5J4TY84</accession>
<evidence type="ECO:0000313" key="1">
    <source>
        <dbReference type="EMBL" id="KAA6362375.1"/>
    </source>
</evidence>
<organism evidence="1 2">
    <name type="scientific">Streblomastix strix</name>
    <dbReference type="NCBI Taxonomy" id="222440"/>
    <lineage>
        <taxon>Eukaryota</taxon>
        <taxon>Metamonada</taxon>
        <taxon>Preaxostyla</taxon>
        <taxon>Oxymonadida</taxon>
        <taxon>Streblomastigidae</taxon>
        <taxon>Streblomastix</taxon>
    </lineage>
</organism>
<dbReference type="EMBL" id="SNRW01024280">
    <property type="protein sequence ID" value="KAA6362375.1"/>
    <property type="molecule type" value="Genomic_DNA"/>
</dbReference>
<sequence>LIQQQRNKKISFTPQFKPQFKPQIKPQPKFKLAQSNPKSSIISNPQQHSIPAVQSKYNVQVGVQVIDVPAVQPQISNIAQSTPIPIEDYQQYQTLDLTKQVQTLAEAQFKVQIEVQIEE</sequence>
<evidence type="ECO:0000313" key="2">
    <source>
        <dbReference type="Proteomes" id="UP000324800"/>
    </source>
</evidence>
<dbReference type="AlphaFoldDB" id="A0A5J4TY84"/>
<protein>
    <submittedName>
        <fullName evidence="1">Uncharacterized protein</fullName>
    </submittedName>
</protein>
<proteinExistence type="predicted"/>
<comment type="caution">
    <text evidence="1">The sequence shown here is derived from an EMBL/GenBank/DDBJ whole genome shotgun (WGS) entry which is preliminary data.</text>
</comment>
<feature type="non-terminal residue" evidence="1">
    <location>
        <position position="1"/>
    </location>
</feature>
<gene>
    <name evidence="1" type="ORF">EZS28_042098</name>
</gene>
<reference evidence="1 2" key="1">
    <citation type="submission" date="2019-03" db="EMBL/GenBank/DDBJ databases">
        <title>Single cell metagenomics reveals metabolic interactions within the superorganism composed of flagellate Streblomastix strix and complex community of Bacteroidetes bacteria on its surface.</title>
        <authorList>
            <person name="Treitli S.C."/>
            <person name="Kolisko M."/>
            <person name="Husnik F."/>
            <person name="Keeling P."/>
            <person name="Hampl V."/>
        </authorList>
    </citation>
    <scope>NUCLEOTIDE SEQUENCE [LARGE SCALE GENOMIC DNA]</scope>
    <source>
        <strain evidence="1">ST1C</strain>
    </source>
</reference>
<name>A0A5J4TY84_9EUKA</name>
<dbReference type="Proteomes" id="UP000324800">
    <property type="component" value="Unassembled WGS sequence"/>
</dbReference>